<dbReference type="EMBL" id="WUUL01000016">
    <property type="protein sequence ID" value="MXQ55574.1"/>
    <property type="molecule type" value="Genomic_DNA"/>
</dbReference>
<dbReference type="Pfam" id="PF00011">
    <property type="entry name" value="HSP20"/>
    <property type="match status" value="1"/>
</dbReference>
<evidence type="ECO:0000313" key="4">
    <source>
        <dbReference type="EMBL" id="MXQ55574.1"/>
    </source>
</evidence>
<name>A0A6I4W471_9BACL</name>
<evidence type="ECO:0000259" key="3">
    <source>
        <dbReference type="PROSITE" id="PS01031"/>
    </source>
</evidence>
<sequence>MKKHNFSQVHELAKAFLGEDFFNEMGQISSSPPSEPIADVYHSRNEVIVVINLPGMENIHTVDFQVEDTDLKIKGSFESPYEAYESSLMERKRGVFERTIPLRDKVFQKYSSARYKKGVLELRYRKQPG</sequence>
<reference evidence="4 5" key="1">
    <citation type="submission" date="2019-12" db="EMBL/GenBank/DDBJ databases">
        <title>Whole-genome analyses of novel actinobacteria.</title>
        <authorList>
            <person name="Sahin N."/>
            <person name="Saygin H."/>
        </authorList>
    </citation>
    <scope>NUCLEOTIDE SEQUENCE [LARGE SCALE GENOMIC DNA]</scope>
    <source>
        <strain evidence="4 5">KC615</strain>
    </source>
</reference>
<organism evidence="4 5">
    <name type="scientific">Shimazuella alba</name>
    <dbReference type="NCBI Taxonomy" id="2690964"/>
    <lineage>
        <taxon>Bacteria</taxon>
        <taxon>Bacillati</taxon>
        <taxon>Bacillota</taxon>
        <taxon>Bacilli</taxon>
        <taxon>Bacillales</taxon>
        <taxon>Thermoactinomycetaceae</taxon>
        <taxon>Shimazuella</taxon>
    </lineage>
</organism>
<dbReference type="CDD" id="cd06464">
    <property type="entry name" value="ACD_sHsps-like"/>
    <property type="match status" value="1"/>
</dbReference>
<comment type="similarity">
    <text evidence="1 2">Belongs to the small heat shock protein (HSP20) family.</text>
</comment>
<dbReference type="InterPro" id="IPR002068">
    <property type="entry name" value="A-crystallin/Hsp20_dom"/>
</dbReference>
<dbReference type="SUPFAM" id="SSF49764">
    <property type="entry name" value="HSP20-like chaperones"/>
    <property type="match status" value="1"/>
</dbReference>
<dbReference type="Gene3D" id="2.60.40.790">
    <property type="match status" value="1"/>
</dbReference>
<dbReference type="RefSeq" id="WP_160802927.1">
    <property type="nucleotide sequence ID" value="NZ_WUUL01000016.1"/>
</dbReference>
<dbReference type="Proteomes" id="UP000430692">
    <property type="component" value="Unassembled WGS sequence"/>
</dbReference>
<comment type="caution">
    <text evidence="4">The sequence shown here is derived from an EMBL/GenBank/DDBJ whole genome shotgun (WGS) entry which is preliminary data.</text>
</comment>
<gene>
    <name evidence="4" type="ORF">GSM42_17975</name>
</gene>
<evidence type="ECO:0000256" key="2">
    <source>
        <dbReference type="RuleBase" id="RU003616"/>
    </source>
</evidence>
<accession>A0A6I4W471</accession>
<dbReference type="PROSITE" id="PS01031">
    <property type="entry name" value="SHSP"/>
    <property type="match status" value="1"/>
</dbReference>
<dbReference type="InterPro" id="IPR008978">
    <property type="entry name" value="HSP20-like_chaperone"/>
</dbReference>
<feature type="domain" description="SHSP" evidence="3">
    <location>
        <begin position="28"/>
        <end position="129"/>
    </location>
</feature>
<evidence type="ECO:0000313" key="5">
    <source>
        <dbReference type="Proteomes" id="UP000430692"/>
    </source>
</evidence>
<dbReference type="AlphaFoldDB" id="A0A6I4W471"/>
<proteinExistence type="inferred from homology"/>
<evidence type="ECO:0000256" key="1">
    <source>
        <dbReference type="PROSITE-ProRule" id="PRU00285"/>
    </source>
</evidence>
<protein>
    <submittedName>
        <fullName evidence="4">Hsp20 family protein</fullName>
    </submittedName>
</protein>
<keyword evidence="5" id="KW-1185">Reference proteome</keyword>